<dbReference type="InterPro" id="IPR036388">
    <property type="entry name" value="WH-like_DNA-bd_sf"/>
</dbReference>
<feature type="compositionally biased region" description="Acidic residues" evidence="8">
    <location>
        <begin position="58"/>
        <end position="69"/>
    </location>
</feature>
<feature type="compositionally biased region" description="Low complexity" evidence="8">
    <location>
        <begin position="479"/>
        <end position="501"/>
    </location>
</feature>
<keyword evidence="11" id="KW-1185">Reference proteome</keyword>
<dbReference type="STRING" id="84645.A0A498MUK5"/>
<keyword evidence="12" id="KW-1267">Proteomics identification</keyword>
<dbReference type="CDD" id="cd00073">
    <property type="entry name" value="H15"/>
    <property type="match status" value="1"/>
</dbReference>
<dbReference type="AlphaFoldDB" id="A0A498MUK5"/>
<dbReference type="GO" id="GO:0000786">
    <property type="term" value="C:nucleosome"/>
    <property type="evidence" value="ECO:0007669"/>
    <property type="project" value="InterPro"/>
</dbReference>
<dbReference type="InterPro" id="IPR005818">
    <property type="entry name" value="Histone_H1/H5_H15"/>
</dbReference>
<evidence type="ECO:0000256" key="7">
    <source>
        <dbReference type="ARBA" id="ARBA00023242"/>
    </source>
</evidence>
<feature type="compositionally biased region" description="Acidic residues" evidence="8">
    <location>
        <begin position="400"/>
        <end position="414"/>
    </location>
</feature>
<sequence length="538" mass="58751">MPIRRSAAAPPKEDAPPANAPEGDTPAEGSAPVGDKEKEKDLAAAEPETTEEKKAGGEGEEANADDEEQAKDGGETPDEGEKSEEAAAEQGKSKKKKVKDVVAKLDKEDDKGKKVKKKIPAWATIAANKLASTSLSQPKSCKERRGISAITIMKYVMKKYPSVEMDKKTKNLYKRALKRMVERGTVKQLKGKGFSGSFAIGKKPAASGGSKETLGESLPLIITRLCEPKEASYILIKKYLEQHFPQLNVDSRPEVLKNCLQKSVENGFLEQITGKGASGTFQLKKAGNKVLMGGGLLEDAIVAAITAMNEPKTCSITILRKFLMEKQKEQNNYFIVSNLKRTLQKCKMMGWMEQISGHGLSGSYQLSYPYYPSPAVLFPEMMAKLKQKEEQKLKRKRDDDSDEESEEEESEEDEPPPRKRTQRSNRTPASKARQNKRAKTVSRKPPASKRSIASAKKAPPPAKKPAAASKAASRKAPEPVKATPVKKAAPTSKPKTPVAKKMTSRGSKRPSPKAAKKEAAESSVKAKPAARKSLRARK</sequence>
<feature type="domain" description="H15" evidence="9">
    <location>
        <begin position="118"/>
        <end position="202"/>
    </location>
</feature>
<feature type="compositionally biased region" description="Basic residues" evidence="8">
    <location>
        <begin position="502"/>
        <end position="511"/>
    </location>
</feature>
<dbReference type="GO" id="GO:0031491">
    <property type="term" value="F:nucleosome binding"/>
    <property type="evidence" value="ECO:0007669"/>
    <property type="project" value="TreeGrafter"/>
</dbReference>
<feature type="region of interest" description="Disordered" evidence="8">
    <location>
        <begin position="389"/>
        <end position="538"/>
    </location>
</feature>
<dbReference type="PROSITE" id="PS51504">
    <property type="entry name" value="H15"/>
    <property type="match status" value="3"/>
</dbReference>
<dbReference type="GO" id="GO:0005634">
    <property type="term" value="C:nucleus"/>
    <property type="evidence" value="ECO:0007669"/>
    <property type="project" value="UniProtKB-SubCell"/>
</dbReference>
<evidence type="ECO:0000256" key="2">
    <source>
        <dbReference type="ARBA" id="ARBA00004286"/>
    </source>
</evidence>
<evidence type="ECO:0000256" key="5">
    <source>
        <dbReference type="ARBA" id="ARBA00022737"/>
    </source>
</evidence>
<dbReference type="InterPro" id="IPR036390">
    <property type="entry name" value="WH_DNA-bd_sf"/>
</dbReference>
<dbReference type="EMBL" id="QBIY01012568">
    <property type="protein sequence ID" value="RXN23114.1"/>
    <property type="molecule type" value="Genomic_DNA"/>
</dbReference>
<feature type="compositionally biased region" description="Basic residues" evidence="8">
    <location>
        <begin position="528"/>
        <end position="538"/>
    </location>
</feature>
<dbReference type="SMART" id="SM00526">
    <property type="entry name" value="H15"/>
    <property type="match status" value="3"/>
</dbReference>
<feature type="domain" description="H15" evidence="9">
    <location>
        <begin position="293"/>
        <end position="368"/>
    </location>
</feature>
<feature type="compositionally biased region" description="Basic and acidic residues" evidence="8">
    <location>
        <begin position="34"/>
        <end position="43"/>
    </location>
</feature>
<evidence type="ECO:0000313" key="10">
    <source>
        <dbReference type="EMBL" id="RXN23114.1"/>
    </source>
</evidence>
<dbReference type="GO" id="GO:0006334">
    <property type="term" value="P:nucleosome assembly"/>
    <property type="evidence" value="ECO:0007669"/>
    <property type="project" value="InterPro"/>
</dbReference>
<dbReference type="GO" id="GO:0070828">
    <property type="term" value="P:heterochromatin organization"/>
    <property type="evidence" value="ECO:0007669"/>
    <property type="project" value="TreeGrafter"/>
</dbReference>
<comment type="caution">
    <text evidence="10">The sequence shown here is derived from an EMBL/GenBank/DDBJ whole genome shotgun (WGS) entry which is preliminary data.</text>
</comment>
<feature type="region of interest" description="Disordered" evidence="8">
    <location>
        <begin position="1"/>
        <end position="102"/>
    </location>
</feature>
<evidence type="ECO:0000256" key="3">
    <source>
        <dbReference type="ARBA" id="ARBA00019297"/>
    </source>
</evidence>
<dbReference type="Proteomes" id="UP000290572">
    <property type="component" value="Unassembled WGS sequence"/>
</dbReference>
<name>A0A498MUK5_LABRO</name>
<evidence type="ECO:0000256" key="8">
    <source>
        <dbReference type="SAM" id="MobiDB-lite"/>
    </source>
</evidence>
<evidence type="ECO:0000259" key="9">
    <source>
        <dbReference type="PROSITE" id="PS51504"/>
    </source>
</evidence>
<dbReference type="PANTHER" id="PTHR15832:SF1">
    <property type="entry name" value="HETEROCHROMATIN PROTEIN 1-BINDING PROTEIN 3"/>
    <property type="match status" value="1"/>
</dbReference>
<organism evidence="10 11">
    <name type="scientific">Labeo rohita</name>
    <name type="common">Indian major carp</name>
    <name type="synonym">Cyprinus rohita</name>
    <dbReference type="NCBI Taxonomy" id="84645"/>
    <lineage>
        <taxon>Eukaryota</taxon>
        <taxon>Metazoa</taxon>
        <taxon>Chordata</taxon>
        <taxon>Craniata</taxon>
        <taxon>Vertebrata</taxon>
        <taxon>Euteleostomi</taxon>
        <taxon>Actinopterygii</taxon>
        <taxon>Neopterygii</taxon>
        <taxon>Teleostei</taxon>
        <taxon>Ostariophysi</taxon>
        <taxon>Cypriniformes</taxon>
        <taxon>Cyprinidae</taxon>
        <taxon>Labeoninae</taxon>
        <taxon>Labeonini</taxon>
        <taxon>Labeo</taxon>
    </lineage>
</organism>
<feature type="compositionally biased region" description="Basic residues" evidence="8">
    <location>
        <begin position="433"/>
        <end position="442"/>
    </location>
</feature>
<evidence type="ECO:0000256" key="6">
    <source>
        <dbReference type="ARBA" id="ARBA00023125"/>
    </source>
</evidence>
<evidence type="ECO:0000313" key="11">
    <source>
        <dbReference type="Proteomes" id="UP000290572"/>
    </source>
</evidence>
<keyword evidence="7" id="KW-0539">Nucleus</keyword>
<gene>
    <name evidence="10" type="ORF">ROHU_006511</name>
</gene>
<keyword evidence="6" id="KW-0238">DNA-binding</keyword>
<dbReference type="Pfam" id="PF00538">
    <property type="entry name" value="Linker_histone"/>
    <property type="match status" value="3"/>
</dbReference>
<evidence type="ECO:0007829" key="12">
    <source>
        <dbReference type="PeptideAtlas" id="A0A498MUK5"/>
    </source>
</evidence>
<protein>
    <recommendedName>
        <fullName evidence="3">Heterochromatin protein 1-binding protein 3</fullName>
    </recommendedName>
</protein>
<reference evidence="10 11" key="1">
    <citation type="submission" date="2018-03" db="EMBL/GenBank/DDBJ databases">
        <title>Draft genome sequence of Rohu Carp (Labeo rohita).</title>
        <authorList>
            <person name="Das P."/>
            <person name="Kushwaha B."/>
            <person name="Joshi C.G."/>
            <person name="Kumar D."/>
            <person name="Nagpure N.S."/>
            <person name="Sahoo L."/>
            <person name="Das S.P."/>
            <person name="Bit A."/>
            <person name="Patnaik S."/>
            <person name="Meher P.K."/>
            <person name="Jayasankar P."/>
            <person name="Koringa P.G."/>
            <person name="Patel N.V."/>
            <person name="Hinsu A.T."/>
            <person name="Kumar R."/>
            <person name="Pandey M."/>
            <person name="Agarwal S."/>
            <person name="Srivastava S."/>
            <person name="Singh M."/>
            <person name="Iquebal M.A."/>
            <person name="Jaiswal S."/>
            <person name="Angadi U.B."/>
            <person name="Kumar N."/>
            <person name="Raza M."/>
            <person name="Shah T.M."/>
            <person name="Rai A."/>
            <person name="Jena J.K."/>
        </authorList>
    </citation>
    <scope>NUCLEOTIDE SEQUENCE [LARGE SCALE GENOMIC DNA]</scope>
    <source>
        <strain evidence="10">DASCIFA01</strain>
        <tissue evidence="10">Testis</tissue>
    </source>
</reference>
<feature type="compositionally biased region" description="Basic and acidic residues" evidence="8">
    <location>
        <begin position="70"/>
        <end position="85"/>
    </location>
</feature>
<keyword evidence="4" id="KW-0158">Chromosome</keyword>
<feature type="compositionally biased region" description="Low complexity" evidence="8">
    <location>
        <begin position="444"/>
        <end position="457"/>
    </location>
</feature>
<dbReference type="PANTHER" id="PTHR15832">
    <property type="entry name" value="SHC (SRC HOMOLOGY DOMAIN C-TERMINAL) ADAPTOR HOMOLOG"/>
    <property type="match status" value="1"/>
</dbReference>
<evidence type="ECO:0000256" key="4">
    <source>
        <dbReference type="ARBA" id="ARBA00022454"/>
    </source>
</evidence>
<accession>A0A498MUK5</accession>
<keyword evidence="5" id="KW-0677">Repeat</keyword>
<feature type="domain" description="H15" evidence="9">
    <location>
        <begin position="207"/>
        <end position="285"/>
    </location>
</feature>
<proteinExistence type="evidence at protein level"/>
<dbReference type="SUPFAM" id="SSF46785">
    <property type="entry name" value="Winged helix' DNA-binding domain"/>
    <property type="match status" value="3"/>
</dbReference>
<feature type="compositionally biased region" description="Basic and acidic residues" evidence="8">
    <location>
        <begin position="389"/>
        <end position="399"/>
    </location>
</feature>
<dbReference type="GO" id="GO:0003677">
    <property type="term" value="F:DNA binding"/>
    <property type="evidence" value="ECO:0007669"/>
    <property type="project" value="UniProtKB-KW"/>
</dbReference>
<dbReference type="Gene3D" id="1.10.10.10">
    <property type="entry name" value="Winged helix-like DNA-binding domain superfamily/Winged helix DNA-binding domain"/>
    <property type="match status" value="3"/>
</dbReference>
<comment type="subcellular location">
    <subcellularLocation>
        <location evidence="2">Chromosome</location>
    </subcellularLocation>
    <subcellularLocation>
        <location evidence="1">Nucleus</location>
    </subcellularLocation>
</comment>
<evidence type="ECO:0000256" key="1">
    <source>
        <dbReference type="ARBA" id="ARBA00004123"/>
    </source>
</evidence>